<organism evidence="1 2">
    <name type="scientific">Mauremys mutica</name>
    <name type="common">yellowpond turtle</name>
    <dbReference type="NCBI Taxonomy" id="74926"/>
    <lineage>
        <taxon>Eukaryota</taxon>
        <taxon>Metazoa</taxon>
        <taxon>Chordata</taxon>
        <taxon>Craniata</taxon>
        <taxon>Vertebrata</taxon>
        <taxon>Euteleostomi</taxon>
        <taxon>Archelosauria</taxon>
        <taxon>Testudinata</taxon>
        <taxon>Testudines</taxon>
        <taxon>Cryptodira</taxon>
        <taxon>Durocryptodira</taxon>
        <taxon>Testudinoidea</taxon>
        <taxon>Geoemydidae</taxon>
        <taxon>Geoemydinae</taxon>
        <taxon>Mauremys</taxon>
    </lineage>
</organism>
<proteinExistence type="predicted"/>
<dbReference type="AlphaFoldDB" id="A0A9D3X977"/>
<evidence type="ECO:0000313" key="1">
    <source>
        <dbReference type="EMBL" id="KAH1175015.1"/>
    </source>
</evidence>
<evidence type="ECO:0000313" key="2">
    <source>
        <dbReference type="Proteomes" id="UP000827986"/>
    </source>
</evidence>
<gene>
    <name evidence="1" type="ORF">KIL84_021429</name>
</gene>
<dbReference type="Proteomes" id="UP000827986">
    <property type="component" value="Unassembled WGS sequence"/>
</dbReference>
<keyword evidence="2" id="KW-1185">Reference proteome</keyword>
<name>A0A9D3X977_9SAUR</name>
<reference evidence="1" key="1">
    <citation type="submission" date="2021-09" db="EMBL/GenBank/DDBJ databases">
        <title>The genome of Mauremys mutica provides insights into the evolution of semi-aquatic lifestyle.</title>
        <authorList>
            <person name="Gong S."/>
            <person name="Gao Y."/>
        </authorList>
    </citation>
    <scope>NUCLEOTIDE SEQUENCE</scope>
    <source>
        <strain evidence="1">MM-2020</strain>
        <tissue evidence="1">Muscle</tissue>
    </source>
</reference>
<dbReference type="EMBL" id="JAHDVG010000478">
    <property type="protein sequence ID" value="KAH1175015.1"/>
    <property type="molecule type" value="Genomic_DNA"/>
</dbReference>
<comment type="caution">
    <text evidence="1">The sequence shown here is derived from an EMBL/GenBank/DDBJ whole genome shotgun (WGS) entry which is preliminary data.</text>
</comment>
<sequence>METTTNASAQNSLPLLCVTLVDSSFSLADQSALFKASISSRSIDRSDSTLLLDTAFATFGFPSPLGRQRSGARGGPVFGMRNKLELHLWLILLYFYLHEELKQTLGVY</sequence>
<accession>A0A9D3X977</accession>
<protein>
    <submittedName>
        <fullName evidence="1">Uncharacterized protein</fullName>
    </submittedName>
</protein>